<accession>A0A0A9BX03</accession>
<protein>
    <submittedName>
        <fullName evidence="2">Uncharacterized protein</fullName>
    </submittedName>
</protein>
<sequence>MTIIYKCFHNSLAMCVLFSLLSLTGIFKLIQFPYQIMYILVDIRD</sequence>
<dbReference type="AlphaFoldDB" id="A0A0A9BX03"/>
<feature type="transmembrane region" description="Helical" evidence="1">
    <location>
        <begin position="12"/>
        <end position="30"/>
    </location>
</feature>
<evidence type="ECO:0000313" key="2">
    <source>
        <dbReference type="EMBL" id="JAD68569.1"/>
    </source>
</evidence>
<dbReference type="EMBL" id="GBRH01229326">
    <property type="protein sequence ID" value="JAD68569.1"/>
    <property type="molecule type" value="Transcribed_RNA"/>
</dbReference>
<keyword evidence="1" id="KW-0812">Transmembrane</keyword>
<reference evidence="2" key="2">
    <citation type="journal article" date="2015" name="Data Brief">
        <title>Shoot transcriptome of the giant reed, Arundo donax.</title>
        <authorList>
            <person name="Barrero R.A."/>
            <person name="Guerrero F.D."/>
            <person name="Moolhuijzen P."/>
            <person name="Goolsby J.A."/>
            <person name="Tidwell J."/>
            <person name="Bellgard S.E."/>
            <person name="Bellgard M.I."/>
        </authorList>
    </citation>
    <scope>NUCLEOTIDE SEQUENCE</scope>
    <source>
        <tissue evidence="2">Shoot tissue taken approximately 20 cm above the soil surface</tissue>
    </source>
</reference>
<keyword evidence="1" id="KW-1133">Transmembrane helix</keyword>
<organism evidence="2">
    <name type="scientific">Arundo donax</name>
    <name type="common">Giant reed</name>
    <name type="synonym">Donax arundinaceus</name>
    <dbReference type="NCBI Taxonomy" id="35708"/>
    <lineage>
        <taxon>Eukaryota</taxon>
        <taxon>Viridiplantae</taxon>
        <taxon>Streptophyta</taxon>
        <taxon>Embryophyta</taxon>
        <taxon>Tracheophyta</taxon>
        <taxon>Spermatophyta</taxon>
        <taxon>Magnoliopsida</taxon>
        <taxon>Liliopsida</taxon>
        <taxon>Poales</taxon>
        <taxon>Poaceae</taxon>
        <taxon>PACMAD clade</taxon>
        <taxon>Arundinoideae</taxon>
        <taxon>Arundineae</taxon>
        <taxon>Arundo</taxon>
    </lineage>
</organism>
<proteinExistence type="predicted"/>
<reference evidence="2" key="1">
    <citation type="submission" date="2014-09" db="EMBL/GenBank/DDBJ databases">
        <authorList>
            <person name="Magalhaes I.L.F."/>
            <person name="Oliveira U."/>
            <person name="Santos F.R."/>
            <person name="Vidigal T.H.D.A."/>
            <person name="Brescovit A.D."/>
            <person name="Santos A.J."/>
        </authorList>
    </citation>
    <scope>NUCLEOTIDE SEQUENCE</scope>
    <source>
        <tissue evidence="2">Shoot tissue taken approximately 20 cm above the soil surface</tissue>
    </source>
</reference>
<keyword evidence="1" id="KW-0472">Membrane</keyword>
<evidence type="ECO:0000256" key="1">
    <source>
        <dbReference type="SAM" id="Phobius"/>
    </source>
</evidence>
<name>A0A0A9BX03_ARUDO</name>